<organism evidence="16 17">
    <name type="scientific">Quillaja saponaria</name>
    <name type="common">Soap bark tree</name>
    <dbReference type="NCBI Taxonomy" id="32244"/>
    <lineage>
        <taxon>Eukaryota</taxon>
        <taxon>Viridiplantae</taxon>
        <taxon>Streptophyta</taxon>
        <taxon>Embryophyta</taxon>
        <taxon>Tracheophyta</taxon>
        <taxon>Spermatophyta</taxon>
        <taxon>Magnoliopsida</taxon>
        <taxon>eudicotyledons</taxon>
        <taxon>Gunneridae</taxon>
        <taxon>Pentapetalae</taxon>
        <taxon>rosids</taxon>
        <taxon>fabids</taxon>
        <taxon>Fabales</taxon>
        <taxon>Quillajaceae</taxon>
        <taxon>Quillaja</taxon>
    </lineage>
</organism>
<dbReference type="GO" id="GO:0019901">
    <property type="term" value="F:protein kinase binding"/>
    <property type="evidence" value="ECO:0007669"/>
    <property type="project" value="UniProtKB-ARBA"/>
</dbReference>
<dbReference type="InterPro" id="IPR017441">
    <property type="entry name" value="Protein_kinase_ATP_BS"/>
</dbReference>
<evidence type="ECO:0000256" key="13">
    <source>
        <dbReference type="PROSITE-ProRule" id="PRU10141"/>
    </source>
</evidence>
<keyword evidence="3 14" id="KW-0723">Serine/threonine-protein kinase</keyword>
<keyword evidence="9 13" id="KW-0067">ATP-binding</keyword>
<comment type="catalytic activity">
    <reaction evidence="12">
        <text>L-seryl-[protein] + ATP = O-phospho-L-seryl-[protein] + ADP + H(+)</text>
        <dbReference type="Rhea" id="RHEA:17989"/>
        <dbReference type="Rhea" id="RHEA-COMP:9863"/>
        <dbReference type="Rhea" id="RHEA-COMP:11604"/>
        <dbReference type="ChEBI" id="CHEBI:15378"/>
        <dbReference type="ChEBI" id="CHEBI:29999"/>
        <dbReference type="ChEBI" id="CHEBI:30616"/>
        <dbReference type="ChEBI" id="CHEBI:83421"/>
        <dbReference type="ChEBI" id="CHEBI:456216"/>
        <dbReference type="EC" id="2.7.11.25"/>
    </reaction>
</comment>
<proteinExistence type="inferred from homology"/>
<evidence type="ECO:0000256" key="9">
    <source>
        <dbReference type="ARBA" id="ARBA00022840"/>
    </source>
</evidence>
<dbReference type="PANTHER" id="PTHR48011:SF4">
    <property type="entry name" value="MITOGEN-ACTIVATED PROTEIN KINASE KINASE KINASE 19"/>
    <property type="match status" value="1"/>
</dbReference>
<evidence type="ECO:0000256" key="10">
    <source>
        <dbReference type="ARBA" id="ARBA00023242"/>
    </source>
</evidence>
<evidence type="ECO:0000256" key="4">
    <source>
        <dbReference type="ARBA" id="ARBA00022553"/>
    </source>
</evidence>
<gene>
    <name evidence="16" type="ORF">O6P43_028662</name>
</gene>
<evidence type="ECO:0000256" key="6">
    <source>
        <dbReference type="ARBA" id="ARBA00022682"/>
    </source>
</evidence>
<name>A0AAD7KYE4_QUISA</name>
<dbReference type="GO" id="GO:0005634">
    <property type="term" value="C:nucleus"/>
    <property type="evidence" value="ECO:0007669"/>
    <property type="project" value="UniProtKB-SubCell"/>
</dbReference>
<feature type="domain" description="Protein kinase" evidence="15">
    <location>
        <begin position="3"/>
        <end position="257"/>
    </location>
</feature>
<dbReference type="Gene3D" id="1.10.510.10">
    <property type="entry name" value="Transferase(Phosphotransferase) domain 1"/>
    <property type="match status" value="1"/>
</dbReference>
<accession>A0AAD7KYE4</accession>
<feature type="binding site" evidence="13">
    <location>
        <position position="32"/>
    </location>
    <ligand>
        <name>ATP</name>
        <dbReference type="ChEBI" id="CHEBI:30616"/>
    </ligand>
</feature>
<protein>
    <recommendedName>
        <fullName evidence="2">mitogen-activated protein kinase kinase kinase</fullName>
        <ecNumber evidence="2">2.7.11.25</ecNumber>
    </recommendedName>
</protein>
<sequence length="406" mass="45582">MDWSRRHTIGHGSSATVSLATYCQSGDIFAVKSAELSQSDFLQREQRILSSLSSPYIVSYRGCDITEENHKLMYNLLMEYISHGTLMEATRRHGMLSESMIAYYTGQILKGLEYLHSNGLVHCDIKGSNILVGEEGVKIADFGCAKRVFDDHVETKVGPIGGTPMFMAPEVARGEEQGYPTDIWALGCTIIEMATGVAPWPNVADPVSVLYRIAYSRELPEIPSILSDQAKDFLRNCLRRNPKERWTASQLLKHPFLEEFNCNGKKIQQSNSSSPTSILDQGFWNSVYESESFCNLSHSSSENSPVYRIRRLAVNSEEPSWTWDEHWITTRGNKVEVQSEIDMICGSVTASTSYGEEGMVENSVSGRIGDHFLEGYRYRDISVVISNLNSERHIDKMLVPSISIFS</sequence>
<dbReference type="GO" id="GO:0004709">
    <property type="term" value="F:MAP kinase kinase kinase activity"/>
    <property type="evidence" value="ECO:0007669"/>
    <property type="project" value="UniProtKB-EC"/>
</dbReference>
<dbReference type="InterPro" id="IPR000719">
    <property type="entry name" value="Prot_kinase_dom"/>
</dbReference>
<dbReference type="PROSITE" id="PS00107">
    <property type="entry name" value="PROTEIN_KINASE_ATP"/>
    <property type="match status" value="1"/>
</dbReference>
<dbReference type="GO" id="GO:0006970">
    <property type="term" value="P:response to osmotic stress"/>
    <property type="evidence" value="ECO:0007669"/>
    <property type="project" value="UniProtKB-ARBA"/>
</dbReference>
<evidence type="ECO:0000256" key="5">
    <source>
        <dbReference type="ARBA" id="ARBA00022679"/>
    </source>
</evidence>
<evidence type="ECO:0000256" key="8">
    <source>
        <dbReference type="ARBA" id="ARBA00022777"/>
    </source>
</evidence>
<dbReference type="InterPro" id="IPR052751">
    <property type="entry name" value="Plant_MAPKKK"/>
</dbReference>
<keyword evidence="5" id="KW-0808">Transferase</keyword>
<evidence type="ECO:0000256" key="3">
    <source>
        <dbReference type="ARBA" id="ARBA00022527"/>
    </source>
</evidence>
<dbReference type="FunFam" id="1.10.510.10:FF:000852">
    <property type="entry name" value="Mitogen-activated protein kinase kinase kinase 17"/>
    <property type="match status" value="1"/>
</dbReference>
<keyword evidence="8 16" id="KW-0418">Kinase</keyword>
<evidence type="ECO:0000313" key="16">
    <source>
        <dbReference type="EMBL" id="KAJ7948140.1"/>
    </source>
</evidence>
<evidence type="ECO:0000256" key="11">
    <source>
        <dbReference type="ARBA" id="ARBA00047559"/>
    </source>
</evidence>
<evidence type="ECO:0000256" key="2">
    <source>
        <dbReference type="ARBA" id="ARBA00012406"/>
    </source>
</evidence>
<dbReference type="PROSITE" id="PS00108">
    <property type="entry name" value="PROTEIN_KINASE_ST"/>
    <property type="match status" value="1"/>
</dbReference>
<evidence type="ECO:0000256" key="7">
    <source>
        <dbReference type="ARBA" id="ARBA00022741"/>
    </source>
</evidence>
<comment type="similarity">
    <text evidence="14">Belongs to the protein kinase superfamily.</text>
</comment>
<keyword evidence="17" id="KW-1185">Reference proteome</keyword>
<keyword evidence="6" id="KW-0938">Abscisic acid signaling pathway</keyword>
<evidence type="ECO:0000256" key="1">
    <source>
        <dbReference type="ARBA" id="ARBA00004123"/>
    </source>
</evidence>
<dbReference type="EMBL" id="JARAOO010000012">
    <property type="protein sequence ID" value="KAJ7948140.1"/>
    <property type="molecule type" value="Genomic_DNA"/>
</dbReference>
<dbReference type="InterPro" id="IPR008271">
    <property type="entry name" value="Ser/Thr_kinase_AS"/>
</dbReference>
<evidence type="ECO:0000259" key="15">
    <source>
        <dbReference type="PROSITE" id="PS50011"/>
    </source>
</evidence>
<evidence type="ECO:0000256" key="14">
    <source>
        <dbReference type="RuleBase" id="RU000304"/>
    </source>
</evidence>
<reference evidence="16" key="1">
    <citation type="journal article" date="2023" name="Science">
        <title>Elucidation of the pathway for biosynthesis of saponin adjuvants from the soapbark tree.</title>
        <authorList>
            <person name="Reed J."/>
            <person name="Orme A."/>
            <person name="El-Demerdash A."/>
            <person name="Owen C."/>
            <person name="Martin L.B.B."/>
            <person name="Misra R.C."/>
            <person name="Kikuchi S."/>
            <person name="Rejzek M."/>
            <person name="Martin A.C."/>
            <person name="Harkess A."/>
            <person name="Leebens-Mack J."/>
            <person name="Louveau T."/>
            <person name="Stephenson M.J."/>
            <person name="Osbourn A."/>
        </authorList>
    </citation>
    <scope>NUCLEOTIDE SEQUENCE</scope>
    <source>
        <strain evidence="16">S10</strain>
    </source>
</reference>
<dbReference type="InterPro" id="IPR011009">
    <property type="entry name" value="Kinase-like_dom_sf"/>
</dbReference>
<dbReference type="Proteomes" id="UP001163823">
    <property type="component" value="Chromosome 12"/>
</dbReference>
<dbReference type="KEGG" id="qsa:O6P43_028662"/>
<dbReference type="Pfam" id="PF00069">
    <property type="entry name" value="Pkinase"/>
    <property type="match status" value="1"/>
</dbReference>
<evidence type="ECO:0000256" key="12">
    <source>
        <dbReference type="ARBA" id="ARBA00048329"/>
    </source>
</evidence>
<keyword evidence="4" id="KW-0597">Phosphoprotein</keyword>
<keyword evidence="10" id="KW-0539">Nucleus</keyword>
<comment type="catalytic activity">
    <reaction evidence="11">
        <text>L-threonyl-[protein] + ATP = O-phospho-L-threonyl-[protein] + ADP + H(+)</text>
        <dbReference type="Rhea" id="RHEA:46608"/>
        <dbReference type="Rhea" id="RHEA-COMP:11060"/>
        <dbReference type="Rhea" id="RHEA-COMP:11605"/>
        <dbReference type="ChEBI" id="CHEBI:15378"/>
        <dbReference type="ChEBI" id="CHEBI:30013"/>
        <dbReference type="ChEBI" id="CHEBI:30616"/>
        <dbReference type="ChEBI" id="CHEBI:61977"/>
        <dbReference type="ChEBI" id="CHEBI:456216"/>
        <dbReference type="EC" id="2.7.11.25"/>
    </reaction>
</comment>
<dbReference type="PANTHER" id="PTHR48011">
    <property type="entry name" value="CCR4-NOT TRANSCRIPTIONAL COMPLEX SUBUNIT CAF120-RELATED"/>
    <property type="match status" value="1"/>
</dbReference>
<dbReference type="EC" id="2.7.11.25" evidence="2"/>
<evidence type="ECO:0000313" key="17">
    <source>
        <dbReference type="Proteomes" id="UP001163823"/>
    </source>
</evidence>
<dbReference type="GO" id="GO:0005524">
    <property type="term" value="F:ATP binding"/>
    <property type="evidence" value="ECO:0007669"/>
    <property type="project" value="UniProtKB-UniRule"/>
</dbReference>
<dbReference type="SMART" id="SM00220">
    <property type="entry name" value="S_TKc"/>
    <property type="match status" value="1"/>
</dbReference>
<dbReference type="CDD" id="cd06606">
    <property type="entry name" value="STKc_MAPKKK"/>
    <property type="match status" value="1"/>
</dbReference>
<dbReference type="AlphaFoldDB" id="A0AAD7KYE4"/>
<dbReference type="GO" id="GO:0009738">
    <property type="term" value="P:abscisic acid-activated signaling pathway"/>
    <property type="evidence" value="ECO:0007669"/>
    <property type="project" value="UniProtKB-KW"/>
</dbReference>
<dbReference type="PROSITE" id="PS50011">
    <property type="entry name" value="PROTEIN_KINASE_DOM"/>
    <property type="match status" value="1"/>
</dbReference>
<dbReference type="SUPFAM" id="SSF56112">
    <property type="entry name" value="Protein kinase-like (PK-like)"/>
    <property type="match status" value="1"/>
</dbReference>
<keyword evidence="7 13" id="KW-0547">Nucleotide-binding</keyword>
<comment type="caution">
    <text evidence="16">The sequence shown here is derived from an EMBL/GenBank/DDBJ whole genome shotgun (WGS) entry which is preliminary data.</text>
</comment>
<comment type="subcellular location">
    <subcellularLocation>
        <location evidence="1">Nucleus</location>
    </subcellularLocation>
</comment>